<dbReference type="Gene3D" id="2.40.280.10">
    <property type="match status" value="1"/>
</dbReference>
<dbReference type="KEGG" id="kme:H0A61_02854"/>
<dbReference type="InterPro" id="IPR020081">
    <property type="entry name" value="SsrA-bd_prot_CS"/>
</dbReference>
<dbReference type="SUPFAM" id="SSF74982">
    <property type="entry name" value="Small protein B (SmpB)"/>
    <property type="match status" value="1"/>
</dbReference>
<dbReference type="EMBL" id="CP059066">
    <property type="protein sequence ID" value="QSQ10446.1"/>
    <property type="molecule type" value="Genomic_DNA"/>
</dbReference>
<dbReference type="PANTHER" id="PTHR30308">
    <property type="entry name" value="TMRNA-BINDING COMPONENT OF TRANS-TRANSLATION TAGGING COMPLEX"/>
    <property type="match status" value="1"/>
</dbReference>
<reference evidence="4" key="1">
    <citation type="submission" date="2020-07" db="EMBL/GenBank/DDBJ databases">
        <title>Koleobacter methoxysyntrophicus gen. nov., sp. nov., a novel anaerobic bacterium isolated from deep subsurface oil field and proposal of Koleobacterales ord. nov. in the phylum Firmicutes.</title>
        <authorList>
            <person name="Sakamoto S."/>
            <person name="Tamaki H."/>
        </authorList>
    </citation>
    <scope>NUCLEOTIDE SEQUENCE</scope>
    <source>
        <strain evidence="4">NRmbB1</strain>
    </source>
</reference>
<protein>
    <recommendedName>
        <fullName evidence="3">SsrA-binding protein</fullName>
    </recommendedName>
    <alternativeName>
        <fullName evidence="3">Small protein B</fullName>
    </alternativeName>
</protein>
<dbReference type="NCBIfam" id="TIGR00086">
    <property type="entry name" value="smpB"/>
    <property type="match status" value="1"/>
</dbReference>
<evidence type="ECO:0000256" key="1">
    <source>
        <dbReference type="ARBA" id="ARBA00022490"/>
    </source>
</evidence>
<dbReference type="GO" id="GO:0070930">
    <property type="term" value="P:trans-translation-dependent protein tagging"/>
    <property type="evidence" value="ECO:0007669"/>
    <property type="project" value="TreeGrafter"/>
</dbReference>
<dbReference type="Pfam" id="PF01668">
    <property type="entry name" value="SmpB"/>
    <property type="match status" value="1"/>
</dbReference>
<dbReference type="GO" id="GO:0070929">
    <property type="term" value="P:trans-translation"/>
    <property type="evidence" value="ECO:0007669"/>
    <property type="project" value="UniProtKB-UniRule"/>
</dbReference>
<keyword evidence="1 3" id="KW-0963">Cytoplasm</keyword>
<proteinExistence type="inferred from homology"/>
<comment type="similarity">
    <text evidence="3">Belongs to the SmpB family.</text>
</comment>
<comment type="subcellular location">
    <subcellularLocation>
        <location evidence="3">Cytoplasm</location>
    </subcellularLocation>
    <text evidence="3">The tmRNA-SmpB complex associates with stalled 70S ribosomes.</text>
</comment>
<gene>
    <name evidence="3 4" type="primary">smpB</name>
    <name evidence="4" type="ORF">H0A61_02854</name>
</gene>
<organism evidence="4 5">
    <name type="scientific">Koleobacter methoxysyntrophicus</name>
    <dbReference type="NCBI Taxonomy" id="2751313"/>
    <lineage>
        <taxon>Bacteria</taxon>
        <taxon>Bacillati</taxon>
        <taxon>Bacillota</taxon>
        <taxon>Clostridia</taxon>
        <taxon>Koleobacterales</taxon>
        <taxon>Koleobacteraceae</taxon>
        <taxon>Koleobacter</taxon>
    </lineage>
</organism>
<dbReference type="GO" id="GO:0003723">
    <property type="term" value="F:RNA binding"/>
    <property type="evidence" value="ECO:0007669"/>
    <property type="project" value="UniProtKB-UniRule"/>
</dbReference>
<dbReference type="HAMAP" id="MF_00023">
    <property type="entry name" value="SmpB"/>
    <property type="match status" value="1"/>
</dbReference>
<dbReference type="PROSITE" id="PS01317">
    <property type="entry name" value="SSRP"/>
    <property type="match status" value="1"/>
</dbReference>
<sequence length="154" mass="18283">MRQSKDLITNRKARHDFHIEETYEAGIALTGTEVKSLRAGKGNLKDSYARIENGELLLYNMHISQYEQGNRFNHDPTRTRKLLMHKREIMRLFGYVKEKGYSLVPLRVYVNERGKVKVEIALAKGKKLYDKRQDIARRDAERDMEKVFKEKQYY</sequence>
<dbReference type="InterPro" id="IPR000037">
    <property type="entry name" value="SsrA-bd_prot"/>
</dbReference>
<comment type="function">
    <text evidence="3">Required for rescue of stalled ribosomes mediated by trans-translation. Binds to transfer-messenger RNA (tmRNA), required for stable association of tmRNA with ribosomes. tmRNA and SmpB together mimic tRNA shape, replacing the anticodon stem-loop with SmpB. tmRNA is encoded by the ssrA gene; the 2 termini fold to resemble tRNA(Ala) and it encodes a 'tag peptide', a short internal open reading frame. During trans-translation Ala-aminoacylated tmRNA acts like a tRNA, entering the A-site of stalled ribosomes, displacing the stalled mRNA. The ribosome then switches to translate the ORF on the tmRNA; the nascent peptide is terminated with the 'tag peptide' encoded by the tmRNA and targeted for degradation. The ribosome is freed to recommence translation, which seems to be the essential function of trans-translation.</text>
</comment>
<dbReference type="Proteomes" id="UP000662904">
    <property type="component" value="Chromosome"/>
</dbReference>
<dbReference type="InterPro" id="IPR023620">
    <property type="entry name" value="SmpB"/>
</dbReference>
<evidence type="ECO:0000256" key="3">
    <source>
        <dbReference type="HAMAP-Rule" id="MF_00023"/>
    </source>
</evidence>
<dbReference type="PANTHER" id="PTHR30308:SF2">
    <property type="entry name" value="SSRA-BINDING PROTEIN"/>
    <property type="match status" value="1"/>
</dbReference>
<dbReference type="GO" id="GO:0005829">
    <property type="term" value="C:cytosol"/>
    <property type="evidence" value="ECO:0007669"/>
    <property type="project" value="TreeGrafter"/>
</dbReference>
<name>A0A8A0RTI0_9FIRM</name>
<dbReference type="RefSeq" id="WP_206707756.1">
    <property type="nucleotide sequence ID" value="NZ_CP059066.1"/>
</dbReference>
<evidence type="ECO:0000313" key="5">
    <source>
        <dbReference type="Proteomes" id="UP000662904"/>
    </source>
</evidence>
<keyword evidence="5" id="KW-1185">Reference proteome</keyword>
<evidence type="ECO:0000313" key="4">
    <source>
        <dbReference type="EMBL" id="QSQ10446.1"/>
    </source>
</evidence>
<dbReference type="CDD" id="cd09294">
    <property type="entry name" value="SmpB"/>
    <property type="match status" value="1"/>
</dbReference>
<dbReference type="AlphaFoldDB" id="A0A8A0RTI0"/>
<dbReference type="NCBIfam" id="NF003843">
    <property type="entry name" value="PRK05422.1"/>
    <property type="match status" value="1"/>
</dbReference>
<keyword evidence="2 3" id="KW-0694">RNA-binding</keyword>
<evidence type="ECO:0000256" key="2">
    <source>
        <dbReference type="ARBA" id="ARBA00022884"/>
    </source>
</evidence>
<accession>A0A8A0RTI0</accession>